<proteinExistence type="predicted"/>
<dbReference type="AlphaFoldDB" id="A0A024GXP4"/>
<dbReference type="CDD" id="cd01285">
    <property type="entry name" value="nucleoside_deaminase"/>
    <property type="match status" value="1"/>
</dbReference>
<comment type="caution">
    <text evidence="2">The sequence shown here is derived from an EMBL/GenBank/DDBJ whole genome shotgun (WGS) entry which is preliminary data.</text>
</comment>
<dbReference type="PROSITE" id="PS51747">
    <property type="entry name" value="CYT_DCMP_DEAMINASES_2"/>
    <property type="match status" value="1"/>
</dbReference>
<dbReference type="STRING" id="861266.ARTSIC4J27_664"/>
<protein>
    <submittedName>
        <fullName evidence="2">Guanine deaminase</fullName>
        <ecNumber evidence="2">3.5.4.3</ecNumber>
    </submittedName>
</protein>
<dbReference type="GO" id="GO:0008892">
    <property type="term" value="F:guanine deaminase activity"/>
    <property type="evidence" value="ECO:0007669"/>
    <property type="project" value="UniProtKB-EC"/>
</dbReference>
<dbReference type="GO" id="GO:0047974">
    <property type="term" value="F:guanosine deaminase activity"/>
    <property type="evidence" value="ECO:0007669"/>
    <property type="project" value="TreeGrafter"/>
</dbReference>
<feature type="domain" description="CMP/dCMP-type deaminase" evidence="1">
    <location>
        <begin position="5"/>
        <end position="115"/>
    </location>
</feature>
<accession>A0A024GXP4</accession>
<dbReference type="InterPro" id="IPR016193">
    <property type="entry name" value="Cytidine_deaminase-like"/>
</dbReference>
<keyword evidence="3" id="KW-1185">Reference proteome</keyword>
<dbReference type="OrthoDB" id="9802676at2"/>
<dbReference type="PANTHER" id="PTHR11079">
    <property type="entry name" value="CYTOSINE DEAMINASE FAMILY MEMBER"/>
    <property type="match status" value="1"/>
</dbReference>
<gene>
    <name evidence="2" type="primary">guaD</name>
    <name evidence="2" type="ORF">ARTSIC4J27_664</name>
</gene>
<dbReference type="InterPro" id="IPR002125">
    <property type="entry name" value="CMP_dCMP_dom"/>
</dbReference>
<evidence type="ECO:0000259" key="1">
    <source>
        <dbReference type="PROSITE" id="PS51747"/>
    </source>
</evidence>
<name>A0A024GXP4_9MICC</name>
<dbReference type="EC" id="3.5.4.3" evidence="2"/>
<dbReference type="Gene3D" id="3.40.140.10">
    <property type="entry name" value="Cytidine Deaminase, domain 2"/>
    <property type="match status" value="1"/>
</dbReference>
<keyword evidence="2" id="KW-0378">Hydrolase</keyword>
<organism evidence="2 3">
    <name type="scientific">Pseudarthrobacter siccitolerans</name>
    <dbReference type="NCBI Taxonomy" id="861266"/>
    <lineage>
        <taxon>Bacteria</taxon>
        <taxon>Bacillati</taxon>
        <taxon>Actinomycetota</taxon>
        <taxon>Actinomycetes</taxon>
        <taxon>Micrococcales</taxon>
        <taxon>Micrococcaceae</taxon>
        <taxon>Pseudarthrobacter</taxon>
    </lineage>
</organism>
<dbReference type="Proteomes" id="UP000035722">
    <property type="component" value="Unassembled WGS sequence"/>
</dbReference>
<dbReference type="PANTHER" id="PTHR11079:SF161">
    <property type="entry name" value="CMP_DCMP-TYPE DEAMINASE DOMAIN-CONTAINING PROTEIN"/>
    <property type="match status" value="1"/>
</dbReference>
<dbReference type="GO" id="GO:0006152">
    <property type="term" value="P:purine nucleoside catabolic process"/>
    <property type="evidence" value="ECO:0007669"/>
    <property type="project" value="TreeGrafter"/>
</dbReference>
<dbReference type="EMBL" id="CAQI01000029">
    <property type="protein sequence ID" value="CCQ44735.1"/>
    <property type="molecule type" value="Genomic_DNA"/>
</dbReference>
<dbReference type="Pfam" id="PF00383">
    <property type="entry name" value="dCMP_cyt_deam_1"/>
    <property type="match status" value="1"/>
</dbReference>
<sequence>MSTTVTAEQFLARSIRLATANVLNSGGPFGAMIVTADGRAFDGVNRVTADNDPTAHAEVTAIRTACRELGTFDLSGAILYTSCEPCPMCLASALWARVDKVVFAADRHDAASVGFDDAVFYEYFDNQDRDSLMPVSKLVLDDPEAPAPLEPFNTWNTLETRIDY</sequence>
<reference evidence="3" key="1">
    <citation type="journal article" date="2014" name="Genome Announc.">
        <title>Genome Sequence of Arthrobacter siccitolerans 4J27, a Xeroprotectant-Producing Desiccation-Tolerant Microorganism.</title>
        <authorList>
            <person name="Manzanera M."/>
            <person name="Santa-Cruz-Calvo L."/>
            <person name="Vilchez J.I."/>
            <person name="Garcia-Fontana C."/>
            <person name="Silva-Castro G.A."/>
            <person name="Calvo C."/>
            <person name="Gonzalez-Lopez J."/>
        </authorList>
    </citation>
    <scope>NUCLEOTIDE SEQUENCE [LARGE SCALE GENOMIC DNA]</scope>
    <source>
        <strain evidence="3">4J27</strain>
    </source>
</reference>
<dbReference type="SUPFAM" id="SSF53927">
    <property type="entry name" value="Cytidine deaminase-like"/>
    <property type="match status" value="1"/>
</dbReference>
<dbReference type="RefSeq" id="WP_050053786.1">
    <property type="nucleotide sequence ID" value="NZ_CAQI01000029.1"/>
</dbReference>
<evidence type="ECO:0000313" key="3">
    <source>
        <dbReference type="Proteomes" id="UP000035722"/>
    </source>
</evidence>
<evidence type="ECO:0000313" key="2">
    <source>
        <dbReference type="EMBL" id="CCQ44735.1"/>
    </source>
</evidence>